<comment type="caution">
    <text evidence="2">The sequence shown here is derived from an EMBL/GenBank/DDBJ whole genome shotgun (WGS) entry which is preliminary data.</text>
</comment>
<accession>A0ABP0QAN7</accession>
<reference evidence="2 3" key="1">
    <citation type="submission" date="2024-02" db="EMBL/GenBank/DDBJ databases">
        <authorList>
            <person name="Chen Y."/>
            <person name="Shah S."/>
            <person name="Dougan E. K."/>
            <person name="Thang M."/>
            <person name="Chan C."/>
        </authorList>
    </citation>
    <scope>NUCLEOTIDE SEQUENCE [LARGE SCALE GENOMIC DNA]</scope>
</reference>
<evidence type="ECO:0000256" key="1">
    <source>
        <dbReference type="SAM" id="SignalP"/>
    </source>
</evidence>
<keyword evidence="3" id="KW-1185">Reference proteome</keyword>
<sequence length="254" mass="27923">MAGLRALGAPWVVMALCSLMFNCASLSWNQPTDYVELFAGDCAISRGEYKESRNVVPMDLRFGPDQDILSDAGFSNMLYQVLNLKPGAALWAAPVCSTSRGSTQRTASNPMGSNIGVTGLHNIMVGRVVILLCLAMAKKIWWCLEQPKGSLLEGHELFQRMLALRHTAVSRVSCSLGHFGGESLKPIWVYTSEAYAGAFNDYADRSLRPTNSQMVTHYVDSNGKQRIKGGPELKKSQSYPRRLFGIHVHVPSVL</sequence>
<feature type="chain" id="PRO_5046336117" evidence="1">
    <location>
        <begin position="26"/>
        <end position="254"/>
    </location>
</feature>
<organism evidence="2 3">
    <name type="scientific">Durusdinium trenchii</name>
    <dbReference type="NCBI Taxonomy" id="1381693"/>
    <lineage>
        <taxon>Eukaryota</taxon>
        <taxon>Sar</taxon>
        <taxon>Alveolata</taxon>
        <taxon>Dinophyceae</taxon>
        <taxon>Suessiales</taxon>
        <taxon>Symbiodiniaceae</taxon>
        <taxon>Durusdinium</taxon>
    </lineage>
</organism>
<evidence type="ECO:0000313" key="2">
    <source>
        <dbReference type="EMBL" id="CAK9085318.1"/>
    </source>
</evidence>
<dbReference type="Proteomes" id="UP001642484">
    <property type="component" value="Unassembled WGS sequence"/>
</dbReference>
<protein>
    <submittedName>
        <fullName evidence="2">Uncharacterized protein</fullName>
    </submittedName>
</protein>
<name>A0ABP0QAN7_9DINO</name>
<feature type="signal peptide" evidence="1">
    <location>
        <begin position="1"/>
        <end position="25"/>
    </location>
</feature>
<gene>
    <name evidence="2" type="ORF">CCMP2556_LOCUS41432</name>
</gene>
<proteinExistence type="predicted"/>
<dbReference type="EMBL" id="CAXAMN010024288">
    <property type="protein sequence ID" value="CAK9085318.1"/>
    <property type="molecule type" value="Genomic_DNA"/>
</dbReference>
<evidence type="ECO:0000313" key="3">
    <source>
        <dbReference type="Proteomes" id="UP001642484"/>
    </source>
</evidence>
<keyword evidence="1" id="KW-0732">Signal</keyword>